<comment type="similarity">
    <text evidence="2">Belongs to the CPA3 antiporters (TC 2.A.63) subunit D family.</text>
</comment>
<name>L0GWK9_9GAMM</name>
<dbReference type="GO" id="GO:0005886">
    <property type="term" value="C:plasma membrane"/>
    <property type="evidence" value="ECO:0007669"/>
    <property type="project" value="UniProtKB-SubCell"/>
</dbReference>
<dbReference type="STRING" id="765912.Thimo_2407"/>
<dbReference type="OrthoDB" id="9768329at2"/>
<evidence type="ECO:0000256" key="5">
    <source>
        <dbReference type="ARBA" id="ARBA00022989"/>
    </source>
</evidence>
<feature type="transmembrane region" description="Helical" evidence="8">
    <location>
        <begin position="109"/>
        <end position="126"/>
    </location>
</feature>
<feature type="transmembrane region" description="Helical" evidence="8">
    <location>
        <begin position="6"/>
        <end position="25"/>
    </location>
</feature>
<dbReference type="EMBL" id="CP003051">
    <property type="protein sequence ID" value="AGA91143.1"/>
    <property type="molecule type" value="Genomic_DNA"/>
</dbReference>
<feature type="transmembrane region" description="Helical" evidence="8">
    <location>
        <begin position="366"/>
        <end position="389"/>
    </location>
</feature>
<dbReference type="AlphaFoldDB" id="L0GWK9"/>
<dbReference type="Pfam" id="PF00361">
    <property type="entry name" value="Proton_antipo_M"/>
    <property type="match status" value="1"/>
</dbReference>
<feature type="transmembrane region" description="Helical" evidence="8">
    <location>
        <begin position="132"/>
        <end position="150"/>
    </location>
</feature>
<evidence type="ECO:0000256" key="2">
    <source>
        <dbReference type="ARBA" id="ARBA00005346"/>
    </source>
</evidence>
<keyword evidence="5 8" id="KW-1133">Transmembrane helix</keyword>
<evidence type="ECO:0000256" key="1">
    <source>
        <dbReference type="ARBA" id="ARBA00004651"/>
    </source>
</evidence>
<feature type="domain" description="NADH:quinone oxidoreductase/Mrp antiporter transmembrane" evidence="9">
    <location>
        <begin position="127"/>
        <end position="413"/>
    </location>
</feature>
<evidence type="ECO:0000256" key="8">
    <source>
        <dbReference type="SAM" id="Phobius"/>
    </source>
</evidence>
<evidence type="ECO:0000256" key="7">
    <source>
        <dbReference type="RuleBase" id="RU000320"/>
    </source>
</evidence>
<evidence type="ECO:0000256" key="3">
    <source>
        <dbReference type="ARBA" id="ARBA00022475"/>
    </source>
</evidence>
<proteinExistence type="inferred from homology"/>
<feature type="transmembrane region" description="Helical" evidence="8">
    <location>
        <begin position="328"/>
        <end position="346"/>
    </location>
</feature>
<feature type="transmembrane region" description="Helical" evidence="8">
    <location>
        <begin position="75"/>
        <end position="97"/>
    </location>
</feature>
<dbReference type="PANTHER" id="PTHR42703">
    <property type="entry name" value="NADH DEHYDROGENASE"/>
    <property type="match status" value="1"/>
</dbReference>
<evidence type="ECO:0000256" key="6">
    <source>
        <dbReference type="ARBA" id="ARBA00023136"/>
    </source>
</evidence>
<dbReference type="PRINTS" id="PR01434">
    <property type="entry name" value="NADHDHGNASE5"/>
</dbReference>
<protein>
    <submittedName>
        <fullName evidence="10">Formate hydrogenlyase subunit 3/multisubunit Na+/H+ antiporter, MnhD subunit</fullName>
    </submittedName>
</protein>
<dbReference type="KEGG" id="tmb:Thimo_2407"/>
<keyword evidence="10" id="KW-0456">Lyase</keyword>
<keyword evidence="3" id="KW-1003">Cell membrane</keyword>
<gene>
    <name evidence="10" type="ORF">Thimo_2407</name>
</gene>
<dbReference type="Proteomes" id="UP000010816">
    <property type="component" value="Chromosome"/>
</dbReference>
<dbReference type="HOGENOM" id="CLU_007100_9_5_6"/>
<feature type="transmembrane region" description="Helical" evidence="8">
    <location>
        <begin position="297"/>
        <end position="316"/>
    </location>
</feature>
<dbReference type="InterPro" id="IPR050586">
    <property type="entry name" value="CPA3_Na-H_Antiporter_D"/>
</dbReference>
<evidence type="ECO:0000313" key="11">
    <source>
        <dbReference type="Proteomes" id="UP000010816"/>
    </source>
</evidence>
<dbReference type="eggNOG" id="COG0651">
    <property type="taxonomic scope" value="Bacteria"/>
</dbReference>
<evidence type="ECO:0000256" key="4">
    <source>
        <dbReference type="ARBA" id="ARBA00022692"/>
    </source>
</evidence>
<evidence type="ECO:0000313" key="10">
    <source>
        <dbReference type="EMBL" id="AGA91143.1"/>
    </source>
</evidence>
<feature type="transmembrane region" description="Helical" evidence="8">
    <location>
        <begin position="162"/>
        <end position="184"/>
    </location>
</feature>
<dbReference type="PANTHER" id="PTHR42703:SF1">
    <property type="entry name" value="NA(+)_H(+) ANTIPORTER SUBUNIT D1"/>
    <property type="match status" value="1"/>
</dbReference>
<feature type="transmembrane region" description="Helical" evidence="8">
    <location>
        <begin position="32"/>
        <end position="52"/>
    </location>
</feature>
<feature type="transmembrane region" description="Helical" evidence="8">
    <location>
        <begin position="238"/>
        <end position="263"/>
    </location>
</feature>
<sequence>MTLPLTPVWFVALPLLLAFLAPLWARLRLSMPLLLGAQVLLLALAASLFPAVRQAPLVETIVIAPPLGIHLHLDAVALLLVTLFHVAAALVALFVWLDDGAERLRGPRPFVLLLLLVTGCDGMVLTGDLFNLYVFLEIAGVSAYALSALHRDRPGLEAGLKYVIIGSVAAVFFLFAVVLIYLQTGQLNIAAVARDFAAIPAPMQVLIGLLLLVGLGIKAELFPFNFWVPDIYQGSDPAVASLFSGVLVKAFLFVLFHLAFLLLADPRVAQIWLMGLGAATLLVAETVALRQQDLRRMLAYSSLGQIGLIAIALGFASEATTPGALFHMINHTLAKLLLFLVAGLLIRRAASARLEAMTGLGRQMPLAAGLFVLASLSVLGLPPLAGFASKLWILKGFAEAQVFWPIALILLGALLEAGYYFRWVKALYTGPAPTASGPTPAPVVYLPLLVVAALLLLLGAAPFLLESDMVGAAQALLDRAATLDSVLGVQP</sequence>
<keyword evidence="6 8" id="KW-0472">Membrane</keyword>
<feature type="transmembrane region" description="Helical" evidence="8">
    <location>
        <begin position="269"/>
        <end position="290"/>
    </location>
</feature>
<reference evidence="10 11" key="1">
    <citation type="submission" date="2011-09" db="EMBL/GenBank/DDBJ databases">
        <title>Complete sequence of chromosome of Thioflavicoccus mobilis 8321.</title>
        <authorList>
            <consortium name="US DOE Joint Genome Institute"/>
            <person name="Lucas S."/>
            <person name="Han J."/>
            <person name="Lapidus A."/>
            <person name="Cheng J.-F."/>
            <person name="Goodwin L."/>
            <person name="Pitluck S."/>
            <person name="Peters L."/>
            <person name="Ovchinnikova G."/>
            <person name="Lu M."/>
            <person name="Detter J.C."/>
            <person name="Han C."/>
            <person name="Tapia R."/>
            <person name="Land M."/>
            <person name="Hauser L."/>
            <person name="Kyrpides N."/>
            <person name="Ivanova N."/>
            <person name="Pagani I."/>
            <person name="Vogl K."/>
            <person name="Liu Z."/>
            <person name="Imhoff J."/>
            <person name="Thiel V."/>
            <person name="Frigaard N.-U."/>
            <person name="Bryant D."/>
            <person name="Woyke T."/>
        </authorList>
    </citation>
    <scope>NUCLEOTIDE SEQUENCE [LARGE SCALE GENOMIC DNA]</scope>
    <source>
        <strain evidence="10 11">8321</strain>
    </source>
</reference>
<keyword evidence="4 7" id="KW-0812">Transmembrane</keyword>
<accession>L0GWK9</accession>
<keyword evidence="11" id="KW-1185">Reference proteome</keyword>
<organism evidence="10 11">
    <name type="scientific">Thioflavicoccus mobilis 8321</name>
    <dbReference type="NCBI Taxonomy" id="765912"/>
    <lineage>
        <taxon>Bacteria</taxon>
        <taxon>Pseudomonadati</taxon>
        <taxon>Pseudomonadota</taxon>
        <taxon>Gammaproteobacteria</taxon>
        <taxon>Chromatiales</taxon>
        <taxon>Chromatiaceae</taxon>
        <taxon>Thioflavicoccus</taxon>
    </lineage>
</organism>
<dbReference type="InterPro" id="IPR001750">
    <property type="entry name" value="ND/Mrp_TM"/>
</dbReference>
<comment type="subcellular location">
    <subcellularLocation>
        <location evidence="1">Cell membrane</location>
        <topology evidence="1">Multi-pass membrane protein</topology>
    </subcellularLocation>
    <subcellularLocation>
        <location evidence="7">Membrane</location>
        <topology evidence="7">Multi-pass membrane protein</topology>
    </subcellularLocation>
</comment>
<feature type="transmembrane region" description="Helical" evidence="8">
    <location>
        <begin position="401"/>
        <end position="421"/>
    </location>
</feature>
<feature type="transmembrane region" description="Helical" evidence="8">
    <location>
        <begin position="442"/>
        <end position="465"/>
    </location>
</feature>
<evidence type="ECO:0000259" key="9">
    <source>
        <dbReference type="Pfam" id="PF00361"/>
    </source>
</evidence>
<dbReference type="GO" id="GO:0016829">
    <property type="term" value="F:lyase activity"/>
    <property type="evidence" value="ECO:0007669"/>
    <property type="project" value="UniProtKB-KW"/>
</dbReference>
<dbReference type="RefSeq" id="WP_015281276.1">
    <property type="nucleotide sequence ID" value="NC_019940.1"/>
</dbReference>
<feature type="transmembrane region" description="Helical" evidence="8">
    <location>
        <begin position="196"/>
        <end position="217"/>
    </location>
</feature>